<dbReference type="EMBL" id="BARW01042711">
    <property type="protein sequence ID" value="GAJ16364.1"/>
    <property type="molecule type" value="Genomic_DNA"/>
</dbReference>
<feature type="non-terminal residue" evidence="1">
    <location>
        <position position="54"/>
    </location>
</feature>
<dbReference type="AlphaFoldDB" id="X1UFQ1"/>
<comment type="caution">
    <text evidence="1">The sequence shown here is derived from an EMBL/GenBank/DDBJ whole genome shotgun (WGS) entry which is preliminary data.</text>
</comment>
<organism evidence="1">
    <name type="scientific">marine sediment metagenome</name>
    <dbReference type="NCBI Taxonomy" id="412755"/>
    <lineage>
        <taxon>unclassified sequences</taxon>
        <taxon>metagenomes</taxon>
        <taxon>ecological metagenomes</taxon>
    </lineage>
</organism>
<feature type="non-terminal residue" evidence="1">
    <location>
        <position position="1"/>
    </location>
</feature>
<name>X1UFQ1_9ZZZZ</name>
<evidence type="ECO:0000313" key="1">
    <source>
        <dbReference type="EMBL" id="GAJ16364.1"/>
    </source>
</evidence>
<gene>
    <name evidence="1" type="ORF">S12H4_63108</name>
</gene>
<reference evidence="1" key="1">
    <citation type="journal article" date="2014" name="Front. Microbiol.">
        <title>High frequency of phylogenetically diverse reductive dehalogenase-homologous genes in deep subseafloor sedimentary metagenomes.</title>
        <authorList>
            <person name="Kawai M."/>
            <person name="Futagami T."/>
            <person name="Toyoda A."/>
            <person name="Takaki Y."/>
            <person name="Nishi S."/>
            <person name="Hori S."/>
            <person name="Arai W."/>
            <person name="Tsubouchi T."/>
            <person name="Morono Y."/>
            <person name="Uchiyama I."/>
            <person name="Ito T."/>
            <person name="Fujiyama A."/>
            <person name="Inagaki F."/>
            <person name="Takami H."/>
        </authorList>
    </citation>
    <scope>NUCLEOTIDE SEQUENCE</scope>
    <source>
        <strain evidence="1">Expedition CK06-06</strain>
    </source>
</reference>
<sequence length="54" mass="6178">IEGDEFMDHVMKMITKQIANELDEAYWIGDTQDHSGFGTVANKSTDARCLWDGW</sequence>
<accession>X1UFQ1</accession>
<protein>
    <submittedName>
        <fullName evidence="1">Uncharacterized protein</fullName>
    </submittedName>
</protein>
<proteinExistence type="predicted"/>